<dbReference type="Proteomes" id="UP000055048">
    <property type="component" value="Unassembled WGS sequence"/>
</dbReference>
<name>A0A0V0T3Z4_9BILA</name>
<reference evidence="2 3" key="1">
    <citation type="submission" date="2015-01" db="EMBL/GenBank/DDBJ databases">
        <title>Evolution of Trichinella species and genotypes.</title>
        <authorList>
            <person name="Korhonen P.K."/>
            <person name="Edoardo P."/>
            <person name="Giuseppe L.R."/>
            <person name="Gasser R.B."/>
        </authorList>
    </citation>
    <scope>NUCLEOTIDE SEQUENCE [LARGE SCALE GENOMIC DNA]</scope>
    <source>
        <strain evidence="2">ISS417</strain>
    </source>
</reference>
<dbReference type="AlphaFoldDB" id="A0A0V0T3Z4"/>
<evidence type="ECO:0000313" key="2">
    <source>
        <dbReference type="EMBL" id="KRX33760.1"/>
    </source>
</evidence>
<proteinExistence type="predicted"/>
<feature type="non-terminal residue" evidence="2">
    <location>
        <position position="103"/>
    </location>
</feature>
<sequence length="103" mass="11728">MKKIRSENGDDTKQNKRRQSSWDPNSVGLVLGYFERAKLSHSLIKLKKSLIKRKSLNGGDTKRNEDDTKRCMRLAVGPNSVSLGSGKFKRVKLFLSLIRTNLH</sequence>
<dbReference type="EMBL" id="JYDJ01000712">
    <property type="protein sequence ID" value="KRX33760.1"/>
    <property type="molecule type" value="Genomic_DNA"/>
</dbReference>
<gene>
    <name evidence="2" type="ORF">T05_318</name>
</gene>
<comment type="caution">
    <text evidence="2">The sequence shown here is derived from an EMBL/GenBank/DDBJ whole genome shotgun (WGS) entry which is preliminary data.</text>
</comment>
<keyword evidence="3" id="KW-1185">Reference proteome</keyword>
<feature type="compositionally biased region" description="Basic and acidic residues" evidence="1">
    <location>
        <begin position="1"/>
        <end position="14"/>
    </location>
</feature>
<protein>
    <submittedName>
        <fullName evidence="2">Uncharacterized protein</fullName>
    </submittedName>
</protein>
<evidence type="ECO:0000256" key="1">
    <source>
        <dbReference type="SAM" id="MobiDB-lite"/>
    </source>
</evidence>
<evidence type="ECO:0000313" key="3">
    <source>
        <dbReference type="Proteomes" id="UP000055048"/>
    </source>
</evidence>
<accession>A0A0V0T3Z4</accession>
<organism evidence="2 3">
    <name type="scientific">Trichinella murrelli</name>
    <dbReference type="NCBI Taxonomy" id="144512"/>
    <lineage>
        <taxon>Eukaryota</taxon>
        <taxon>Metazoa</taxon>
        <taxon>Ecdysozoa</taxon>
        <taxon>Nematoda</taxon>
        <taxon>Enoplea</taxon>
        <taxon>Dorylaimia</taxon>
        <taxon>Trichinellida</taxon>
        <taxon>Trichinellidae</taxon>
        <taxon>Trichinella</taxon>
    </lineage>
</organism>
<feature type="region of interest" description="Disordered" evidence="1">
    <location>
        <begin position="1"/>
        <end position="25"/>
    </location>
</feature>